<evidence type="ECO:0000256" key="4">
    <source>
        <dbReference type="ARBA" id="ARBA00023136"/>
    </source>
</evidence>
<dbReference type="SUPFAM" id="SSF81324">
    <property type="entry name" value="Voltage-gated potassium channels"/>
    <property type="match status" value="1"/>
</dbReference>
<dbReference type="PANTHER" id="PTHR10037">
    <property type="entry name" value="VOLTAGE-GATED CATION CHANNEL CALCIUM AND SODIUM"/>
    <property type="match status" value="1"/>
</dbReference>
<keyword evidence="2 5" id="KW-0812">Transmembrane</keyword>
<dbReference type="Gene3D" id="1.10.287.70">
    <property type="match status" value="1"/>
</dbReference>
<feature type="transmembrane region" description="Helical" evidence="5">
    <location>
        <begin position="155"/>
        <end position="173"/>
    </location>
</feature>
<name>A0A5J5C735_9PERO</name>
<dbReference type="Pfam" id="PF00520">
    <property type="entry name" value="Ion_trans"/>
    <property type="match status" value="1"/>
</dbReference>
<feature type="transmembrane region" description="Helical" evidence="5">
    <location>
        <begin position="185"/>
        <end position="207"/>
    </location>
</feature>
<dbReference type="PANTHER" id="PTHR10037:SF230">
    <property type="entry name" value="CA[2+]-CHANNEL PROTEIN ALPHA[[1]] SUBUNIT T, ISOFORM F"/>
    <property type="match status" value="1"/>
</dbReference>
<protein>
    <recommendedName>
        <fullName evidence="6">Ion transport domain-containing protein</fullName>
    </recommendedName>
</protein>
<dbReference type="GO" id="GO:0005248">
    <property type="term" value="F:voltage-gated sodium channel activity"/>
    <property type="evidence" value="ECO:0007669"/>
    <property type="project" value="TreeGrafter"/>
</dbReference>
<organism evidence="7 8">
    <name type="scientific">Etheostoma spectabile</name>
    <name type="common">orangethroat darter</name>
    <dbReference type="NCBI Taxonomy" id="54343"/>
    <lineage>
        <taxon>Eukaryota</taxon>
        <taxon>Metazoa</taxon>
        <taxon>Chordata</taxon>
        <taxon>Craniata</taxon>
        <taxon>Vertebrata</taxon>
        <taxon>Euteleostomi</taxon>
        <taxon>Actinopterygii</taxon>
        <taxon>Neopterygii</taxon>
        <taxon>Teleostei</taxon>
        <taxon>Neoteleostei</taxon>
        <taxon>Acanthomorphata</taxon>
        <taxon>Eupercaria</taxon>
        <taxon>Perciformes</taxon>
        <taxon>Percoidei</taxon>
        <taxon>Percidae</taxon>
        <taxon>Etheostomatinae</taxon>
        <taxon>Etheostoma</taxon>
    </lineage>
</organism>
<dbReference type="Proteomes" id="UP000327493">
    <property type="component" value="Unassembled WGS sequence"/>
</dbReference>
<dbReference type="InterPro" id="IPR043203">
    <property type="entry name" value="VGCC_Ca_Na"/>
</dbReference>
<feature type="transmembrane region" description="Helical" evidence="5">
    <location>
        <begin position="275"/>
        <end position="296"/>
    </location>
</feature>
<feature type="non-terminal residue" evidence="7">
    <location>
        <position position="375"/>
    </location>
</feature>
<evidence type="ECO:0000256" key="5">
    <source>
        <dbReference type="SAM" id="Phobius"/>
    </source>
</evidence>
<feature type="transmembrane region" description="Helical" evidence="5">
    <location>
        <begin position="110"/>
        <end position="134"/>
    </location>
</feature>
<dbReference type="GO" id="GO:0045956">
    <property type="term" value="P:positive regulation of calcium ion-dependent exocytosis"/>
    <property type="evidence" value="ECO:0007669"/>
    <property type="project" value="TreeGrafter"/>
</dbReference>
<dbReference type="Gene3D" id="1.20.120.350">
    <property type="entry name" value="Voltage-gated potassium channels. Chain C"/>
    <property type="match status" value="1"/>
</dbReference>
<dbReference type="GO" id="GO:0043005">
    <property type="term" value="C:neuron projection"/>
    <property type="evidence" value="ECO:0007669"/>
    <property type="project" value="TreeGrafter"/>
</dbReference>
<evidence type="ECO:0000259" key="6">
    <source>
        <dbReference type="Pfam" id="PF00520"/>
    </source>
</evidence>
<comment type="caution">
    <text evidence="7">The sequence shown here is derived from an EMBL/GenBank/DDBJ whole genome shotgun (WGS) entry which is preliminary data.</text>
</comment>
<evidence type="ECO:0000256" key="2">
    <source>
        <dbReference type="ARBA" id="ARBA00022692"/>
    </source>
</evidence>
<dbReference type="EMBL" id="VOFY01002267">
    <property type="protein sequence ID" value="KAA8577624.1"/>
    <property type="molecule type" value="Genomic_DNA"/>
</dbReference>
<dbReference type="GO" id="GO:0001518">
    <property type="term" value="C:voltage-gated sodium channel complex"/>
    <property type="evidence" value="ECO:0007669"/>
    <property type="project" value="TreeGrafter"/>
</dbReference>
<dbReference type="GO" id="GO:0070509">
    <property type="term" value="P:calcium ion import"/>
    <property type="evidence" value="ECO:0007669"/>
    <property type="project" value="TreeGrafter"/>
</dbReference>
<dbReference type="InterPro" id="IPR027359">
    <property type="entry name" value="Volt_channel_dom_sf"/>
</dbReference>
<proteinExistence type="predicted"/>
<evidence type="ECO:0000256" key="1">
    <source>
        <dbReference type="ARBA" id="ARBA00004141"/>
    </source>
</evidence>
<keyword evidence="4 5" id="KW-0472">Membrane</keyword>
<evidence type="ECO:0000313" key="7">
    <source>
        <dbReference type="EMBL" id="KAA8577624.1"/>
    </source>
</evidence>
<keyword evidence="8" id="KW-1185">Reference proteome</keyword>
<accession>A0A5J5C735</accession>
<sequence length="375" mass="42866">MTEYEEKLPFICSRDGKSGMQHCQDVPPFHNNGTTCSLAAHQYSSAVNGVVSTGAGASVNACVNWNIFYNVCRPGDHNPYMGAISFDNFAYSWITIFQVVTLEGWAEIMFLLWMLILEPSAAALLPILTDYLSVTDLSGLETIQEKLKRTVHSKLFDRLVMFALFLSIVTMAIEHNDQPQELTRVLQISNIVFTIIFLVELIMKLLALTWTYFMDLNKIFDFVIVIISLWEIISKADGRLSVLRVFRLLRFVRLLHFLPYLKRQLLVLKRTITEAATLCMLLLIMGMHLFGGKFFFETHHGDVIVERKNFDTLLWAMVTVFQILTQEDWNVVMYNAMATTSKWASIYFIVVVILGKHVLLNILVGIVVQSFQARV</sequence>
<feature type="transmembrane region" description="Helical" evidence="5">
    <location>
        <begin position="345"/>
        <end position="368"/>
    </location>
</feature>
<comment type="subcellular location">
    <subcellularLocation>
        <location evidence="1">Membrane</location>
        <topology evidence="1">Multi-pass membrane protein</topology>
    </subcellularLocation>
</comment>
<keyword evidence="3 5" id="KW-1133">Transmembrane helix</keyword>
<dbReference type="AlphaFoldDB" id="A0A5J5C735"/>
<evidence type="ECO:0000256" key="3">
    <source>
        <dbReference type="ARBA" id="ARBA00022989"/>
    </source>
</evidence>
<gene>
    <name evidence="7" type="ORF">FQN60_018733</name>
</gene>
<dbReference type="GO" id="GO:0086010">
    <property type="term" value="P:membrane depolarization during action potential"/>
    <property type="evidence" value="ECO:0007669"/>
    <property type="project" value="TreeGrafter"/>
</dbReference>
<feature type="domain" description="Ion transport" evidence="6">
    <location>
        <begin position="154"/>
        <end position="372"/>
    </location>
</feature>
<dbReference type="InterPro" id="IPR005821">
    <property type="entry name" value="Ion_trans_dom"/>
</dbReference>
<dbReference type="GO" id="GO:0008332">
    <property type="term" value="F:low voltage-gated calcium channel activity"/>
    <property type="evidence" value="ECO:0007669"/>
    <property type="project" value="TreeGrafter"/>
</dbReference>
<evidence type="ECO:0000313" key="8">
    <source>
        <dbReference type="Proteomes" id="UP000327493"/>
    </source>
</evidence>
<reference evidence="7 8" key="1">
    <citation type="submission" date="2019-08" db="EMBL/GenBank/DDBJ databases">
        <title>A chromosome-level genome assembly, high-density linkage maps, and genome scans reveal the genomic architecture of hybrid incompatibilities underlying speciation via character displacement in darters (Percidae: Etheostominae).</title>
        <authorList>
            <person name="Moran R.L."/>
            <person name="Catchen J.M."/>
            <person name="Fuller R.C."/>
        </authorList>
    </citation>
    <scope>NUCLEOTIDE SEQUENCE [LARGE SCALE GENOMIC DNA]</scope>
    <source>
        <strain evidence="7">EspeVRDwgs_2016</strain>
        <tissue evidence="7">Muscle</tissue>
    </source>
</reference>